<evidence type="ECO:0000313" key="1">
    <source>
        <dbReference type="EMBL" id="GFD21707.1"/>
    </source>
</evidence>
<gene>
    <name evidence="1" type="ORF">Tci_893676</name>
</gene>
<proteinExistence type="predicted"/>
<comment type="caution">
    <text evidence="1">The sequence shown here is derived from an EMBL/GenBank/DDBJ whole genome shotgun (WGS) entry which is preliminary data.</text>
</comment>
<protein>
    <submittedName>
        <fullName evidence="1">Uncharacterized protein</fullName>
    </submittedName>
</protein>
<sequence length="135" mass="14811">AQRRLVGRRRSGTRERKHARTAVVSAADTSGCRQAQHVLRRYAAIANRDGGATQVAAGVGYSQRAGYLRGGLALELLAGPALVYLHPHQQRRRRAGNGKREVTQIDVQRIGGRLRPIGTRDDIIPVQVQLHVARP</sequence>
<feature type="non-terminal residue" evidence="1">
    <location>
        <position position="1"/>
    </location>
</feature>
<dbReference type="AlphaFoldDB" id="A0A699UGV0"/>
<accession>A0A699UGV0</accession>
<reference evidence="1" key="1">
    <citation type="journal article" date="2019" name="Sci. Rep.">
        <title>Draft genome of Tanacetum cinerariifolium, the natural source of mosquito coil.</title>
        <authorList>
            <person name="Yamashiro T."/>
            <person name="Shiraishi A."/>
            <person name="Satake H."/>
            <person name="Nakayama K."/>
        </authorList>
    </citation>
    <scope>NUCLEOTIDE SEQUENCE</scope>
</reference>
<organism evidence="1">
    <name type="scientific">Tanacetum cinerariifolium</name>
    <name type="common">Dalmatian daisy</name>
    <name type="synonym">Chrysanthemum cinerariifolium</name>
    <dbReference type="NCBI Taxonomy" id="118510"/>
    <lineage>
        <taxon>Eukaryota</taxon>
        <taxon>Viridiplantae</taxon>
        <taxon>Streptophyta</taxon>
        <taxon>Embryophyta</taxon>
        <taxon>Tracheophyta</taxon>
        <taxon>Spermatophyta</taxon>
        <taxon>Magnoliopsida</taxon>
        <taxon>eudicotyledons</taxon>
        <taxon>Gunneridae</taxon>
        <taxon>Pentapetalae</taxon>
        <taxon>asterids</taxon>
        <taxon>campanulids</taxon>
        <taxon>Asterales</taxon>
        <taxon>Asteraceae</taxon>
        <taxon>Asteroideae</taxon>
        <taxon>Anthemideae</taxon>
        <taxon>Anthemidinae</taxon>
        <taxon>Tanacetum</taxon>
    </lineage>
</organism>
<name>A0A699UGV0_TANCI</name>
<dbReference type="EMBL" id="BKCJ011331687">
    <property type="protein sequence ID" value="GFD21707.1"/>
    <property type="molecule type" value="Genomic_DNA"/>
</dbReference>